<dbReference type="STRING" id="1263868.RESH_01380"/>
<comment type="caution">
    <text evidence="1">The sequence shown here is derived from an EMBL/GenBank/DDBJ whole genome shotgun (WGS) entry which is preliminary data.</text>
</comment>
<gene>
    <name evidence="1" type="ORF">RESH_01380</name>
</gene>
<dbReference type="PATRIC" id="fig|1263868.3.peg.1484"/>
<organism evidence="1 2">
    <name type="scientific">Rhodopirellula europaea SH398</name>
    <dbReference type="NCBI Taxonomy" id="1263868"/>
    <lineage>
        <taxon>Bacteria</taxon>
        <taxon>Pseudomonadati</taxon>
        <taxon>Planctomycetota</taxon>
        <taxon>Planctomycetia</taxon>
        <taxon>Pirellulales</taxon>
        <taxon>Pirellulaceae</taxon>
        <taxon>Rhodopirellula</taxon>
    </lineage>
</organism>
<name>M5S999_9BACT</name>
<sequence length="118" mass="12858">MTLHSPFFRLSCIPETCVPKTRSVDFLRSTAAACQAKLRGKSSDAVQAYALDGARASATAPAALQLPCPVLFRFNPSDDGNLWSIRQQIRRWEGGRPFVDPKNGAIASSSRCGSRSTW</sequence>
<evidence type="ECO:0000313" key="2">
    <source>
        <dbReference type="Proteomes" id="UP000011996"/>
    </source>
</evidence>
<accession>M5S999</accession>
<dbReference type="AlphaFoldDB" id="M5S999"/>
<protein>
    <submittedName>
        <fullName evidence="1">Uncharacterized protein</fullName>
    </submittedName>
</protein>
<proteinExistence type="predicted"/>
<dbReference type="Proteomes" id="UP000011996">
    <property type="component" value="Unassembled WGS sequence"/>
</dbReference>
<reference evidence="1 2" key="1">
    <citation type="journal article" date="2013" name="Mar. Genomics">
        <title>Expression of sulfatases in Rhodopirellula baltica and the diversity of sulfatases in the genus Rhodopirellula.</title>
        <authorList>
            <person name="Wegner C.E."/>
            <person name="Richter-Heitmann T."/>
            <person name="Klindworth A."/>
            <person name="Klockow C."/>
            <person name="Richter M."/>
            <person name="Achstetter T."/>
            <person name="Glockner F.O."/>
            <person name="Harder J."/>
        </authorList>
    </citation>
    <scope>NUCLEOTIDE SEQUENCE [LARGE SCALE GENOMIC DNA]</scope>
    <source>
        <strain evidence="1 2">SH398</strain>
    </source>
</reference>
<evidence type="ECO:0000313" key="1">
    <source>
        <dbReference type="EMBL" id="EMI28070.1"/>
    </source>
</evidence>
<dbReference type="EMBL" id="ANOF01000049">
    <property type="protein sequence ID" value="EMI28070.1"/>
    <property type="molecule type" value="Genomic_DNA"/>
</dbReference>